<evidence type="ECO:0000313" key="3">
    <source>
        <dbReference type="EMBL" id="EEE64128.1"/>
    </source>
</evidence>
<proteinExistence type="predicted"/>
<keyword evidence="2" id="KW-0472">Membrane</keyword>
<feature type="region of interest" description="Disordered" evidence="1">
    <location>
        <begin position="66"/>
        <end position="96"/>
    </location>
</feature>
<dbReference type="AlphaFoldDB" id="B9FKT3"/>
<sequence length="134" mass="14130">MESFFVFFTAAALPVVVAAAVIAGLCITAAWLARPRRVAEVFPRQGIRRPAAVVVPGGEPSPEMKARVAAAASAAAPTADGEETASAGGGGGGRDFEKDGFDDYCTRIFPYFHKWRKAYDLAPGGDVLPNTDWN</sequence>
<protein>
    <submittedName>
        <fullName evidence="3">Uncharacterized protein</fullName>
    </submittedName>
</protein>
<keyword evidence="2" id="KW-0812">Transmembrane</keyword>
<dbReference type="EMBL" id="CM000142">
    <property type="protein sequence ID" value="EEE64128.1"/>
    <property type="molecule type" value="Genomic_DNA"/>
</dbReference>
<evidence type="ECO:0000256" key="2">
    <source>
        <dbReference type="SAM" id="Phobius"/>
    </source>
</evidence>
<feature type="compositionally biased region" description="Low complexity" evidence="1">
    <location>
        <begin position="67"/>
        <end position="79"/>
    </location>
</feature>
<reference evidence="3" key="1">
    <citation type="journal article" date="2005" name="PLoS Biol.">
        <title>The genomes of Oryza sativa: a history of duplications.</title>
        <authorList>
            <person name="Yu J."/>
            <person name="Wang J."/>
            <person name="Lin W."/>
            <person name="Li S."/>
            <person name="Li H."/>
            <person name="Zhou J."/>
            <person name="Ni P."/>
            <person name="Dong W."/>
            <person name="Hu S."/>
            <person name="Zeng C."/>
            <person name="Zhang J."/>
            <person name="Zhang Y."/>
            <person name="Li R."/>
            <person name="Xu Z."/>
            <person name="Li S."/>
            <person name="Li X."/>
            <person name="Zheng H."/>
            <person name="Cong L."/>
            <person name="Lin L."/>
            <person name="Yin J."/>
            <person name="Geng J."/>
            <person name="Li G."/>
            <person name="Shi J."/>
            <person name="Liu J."/>
            <person name="Lv H."/>
            <person name="Li J."/>
            <person name="Wang J."/>
            <person name="Deng Y."/>
            <person name="Ran L."/>
            <person name="Shi X."/>
            <person name="Wang X."/>
            <person name="Wu Q."/>
            <person name="Li C."/>
            <person name="Ren X."/>
            <person name="Wang J."/>
            <person name="Wang X."/>
            <person name="Li D."/>
            <person name="Liu D."/>
            <person name="Zhang X."/>
            <person name="Ji Z."/>
            <person name="Zhao W."/>
            <person name="Sun Y."/>
            <person name="Zhang Z."/>
            <person name="Bao J."/>
            <person name="Han Y."/>
            <person name="Dong L."/>
            <person name="Ji J."/>
            <person name="Chen P."/>
            <person name="Wu S."/>
            <person name="Liu J."/>
            <person name="Xiao Y."/>
            <person name="Bu D."/>
            <person name="Tan J."/>
            <person name="Yang L."/>
            <person name="Ye C."/>
            <person name="Zhang J."/>
            <person name="Xu J."/>
            <person name="Zhou Y."/>
            <person name="Yu Y."/>
            <person name="Zhang B."/>
            <person name="Zhuang S."/>
            <person name="Wei H."/>
            <person name="Liu B."/>
            <person name="Lei M."/>
            <person name="Yu H."/>
            <person name="Li Y."/>
            <person name="Xu H."/>
            <person name="Wei S."/>
            <person name="He X."/>
            <person name="Fang L."/>
            <person name="Zhang Z."/>
            <person name="Zhang Y."/>
            <person name="Huang X."/>
            <person name="Su Z."/>
            <person name="Tong W."/>
            <person name="Li J."/>
            <person name="Tong Z."/>
            <person name="Li S."/>
            <person name="Ye J."/>
            <person name="Wang L."/>
            <person name="Fang L."/>
            <person name="Lei T."/>
            <person name="Chen C."/>
            <person name="Chen H."/>
            <person name="Xu Z."/>
            <person name="Li H."/>
            <person name="Huang H."/>
            <person name="Zhang F."/>
            <person name="Xu H."/>
            <person name="Li N."/>
            <person name="Zhao C."/>
            <person name="Li S."/>
            <person name="Dong L."/>
            <person name="Huang Y."/>
            <person name="Li L."/>
            <person name="Xi Y."/>
            <person name="Qi Q."/>
            <person name="Li W."/>
            <person name="Zhang B."/>
            <person name="Hu W."/>
            <person name="Zhang Y."/>
            <person name="Tian X."/>
            <person name="Jiao Y."/>
            <person name="Liang X."/>
            <person name="Jin J."/>
            <person name="Gao L."/>
            <person name="Zheng W."/>
            <person name="Hao B."/>
            <person name="Liu S."/>
            <person name="Wang W."/>
            <person name="Yuan L."/>
            <person name="Cao M."/>
            <person name="McDermott J."/>
            <person name="Samudrala R."/>
            <person name="Wang J."/>
            <person name="Wong G.K."/>
            <person name="Yang H."/>
        </authorList>
    </citation>
    <scope>NUCLEOTIDE SEQUENCE [LARGE SCALE GENOMIC DNA]</scope>
</reference>
<organism evidence="3">
    <name type="scientific">Oryza sativa subsp. japonica</name>
    <name type="common">Rice</name>
    <dbReference type="NCBI Taxonomy" id="39947"/>
    <lineage>
        <taxon>Eukaryota</taxon>
        <taxon>Viridiplantae</taxon>
        <taxon>Streptophyta</taxon>
        <taxon>Embryophyta</taxon>
        <taxon>Tracheophyta</taxon>
        <taxon>Spermatophyta</taxon>
        <taxon>Magnoliopsida</taxon>
        <taxon>Liliopsida</taxon>
        <taxon>Poales</taxon>
        <taxon>Poaceae</taxon>
        <taxon>BOP clade</taxon>
        <taxon>Oryzoideae</taxon>
        <taxon>Oryzeae</taxon>
        <taxon>Oryzinae</taxon>
        <taxon>Oryza</taxon>
        <taxon>Oryza sativa</taxon>
    </lineage>
</organism>
<accession>B9FKT3</accession>
<keyword evidence="2" id="KW-1133">Transmembrane helix</keyword>
<dbReference type="Proteomes" id="UP000007752">
    <property type="component" value="Chromosome 5"/>
</dbReference>
<reference evidence="3" key="2">
    <citation type="submission" date="2008-12" db="EMBL/GenBank/DDBJ databases">
        <title>Improved gene annotation of the rice (Oryza sativa) genomes.</title>
        <authorList>
            <person name="Wang J."/>
            <person name="Li R."/>
            <person name="Fan W."/>
            <person name="Huang Q."/>
            <person name="Zhang J."/>
            <person name="Zhou Y."/>
            <person name="Hu Y."/>
            <person name="Zi S."/>
            <person name="Li J."/>
            <person name="Ni P."/>
            <person name="Zheng H."/>
            <person name="Zhang Y."/>
            <person name="Zhao M."/>
            <person name="Hao Q."/>
            <person name="McDermott J."/>
            <person name="Samudrala R."/>
            <person name="Kristiansen K."/>
            <person name="Wong G.K.-S."/>
        </authorList>
    </citation>
    <scope>NUCLEOTIDE SEQUENCE</scope>
</reference>
<name>B9FKT3_ORYSJ</name>
<gene>
    <name evidence="3" type="ORF">OsJ_18960</name>
</gene>
<feature type="transmembrane region" description="Helical" evidence="2">
    <location>
        <begin position="6"/>
        <end position="33"/>
    </location>
</feature>
<evidence type="ECO:0000256" key="1">
    <source>
        <dbReference type="SAM" id="MobiDB-lite"/>
    </source>
</evidence>